<dbReference type="AlphaFoldDB" id="H1RYE0"/>
<dbReference type="EMBL" id="AHJE01000003">
    <property type="protein sequence ID" value="EHP44631.1"/>
    <property type="molecule type" value="Genomic_DNA"/>
</dbReference>
<organism evidence="1 2">
    <name type="scientific">Cupriavidus basilensis OR16</name>
    <dbReference type="NCBI Taxonomy" id="1127483"/>
    <lineage>
        <taxon>Bacteria</taxon>
        <taxon>Pseudomonadati</taxon>
        <taxon>Pseudomonadota</taxon>
        <taxon>Betaproteobacteria</taxon>
        <taxon>Burkholderiales</taxon>
        <taxon>Burkholderiaceae</taxon>
        <taxon>Cupriavidus</taxon>
    </lineage>
</organism>
<name>H1RYE0_9BURK</name>
<comment type="caution">
    <text evidence="1">The sequence shown here is derived from an EMBL/GenBank/DDBJ whole genome shotgun (WGS) entry which is preliminary data.</text>
</comment>
<sequence length="169" mass="18777">MIRSHRMSRRRRDIAIAHVLQLTQHQHLAIFDRQLLERAVDQVRIFLSNRQHFRIAPDIVDPSRQTLVAVQRFVIGRAIGRIAPSAPLGEPRVPDDGKQPRARVVAPKTVEKAEGAQVGVLHNIVRVARAAAQPTCQVVCGIQMRQRHFGKAAGLVGCIHGTLLCLAHV</sequence>
<dbReference type="Proteomes" id="UP000005808">
    <property type="component" value="Unassembled WGS sequence"/>
</dbReference>
<proteinExistence type="predicted"/>
<reference evidence="1 2" key="1">
    <citation type="journal article" date="2012" name="J. Bacteriol.">
        <title>De Novo Genome Project of Cupriavidus basilensis OR16.</title>
        <authorList>
            <person name="Cserhati M."/>
            <person name="Kriszt B."/>
            <person name="Szoboszlay S."/>
            <person name="Toth A."/>
            <person name="Szabo I."/>
            <person name="Tancsics A."/>
            <person name="Nagy I."/>
            <person name="Horvath B."/>
            <person name="Nagy I."/>
            <person name="Kukolya J."/>
        </authorList>
    </citation>
    <scope>NUCLEOTIDE SEQUENCE [LARGE SCALE GENOMIC DNA]</scope>
    <source>
        <strain evidence="1 2">OR16</strain>
    </source>
</reference>
<evidence type="ECO:0000313" key="1">
    <source>
        <dbReference type="EMBL" id="EHP44631.1"/>
    </source>
</evidence>
<accession>H1RYE0</accession>
<protein>
    <submittedName>
        <fullName evidence="1">Uncharacterized protein</fullName>
    </submittedName>
</protein>
<evidence type="ECO:0000313" key="2">
    <source>
        <dbReference type="Proteomes" id="UP000005808"/>
    </source>
</evidence>
<gene>
    <name evidence="1" type="ORF">OR16_01325</name>
</gene>